<gene>
    <name evidence="11" type="primary">lepB</name>
    <name evidence="11" type="ORF">TRIP_B200026</name>
</gene>
<protein>
    <recommendedName>
        <fullName evidence="4 8">Signal peptidase I</fullName>
        <ecNumber evidence="3 8">3.4.21.89</ecNumber>
    </recommendedName>
</protein>
<evidence type="ECO:0000256" key="8">
    <source>
        <dbReference type="RuleBase" id="RU003993"/>
    </source>
</evidence>
<dbReference type="PROSITE" id="PS00501">
    <property type="entry name" value="SPASE_I_1"/>
    <property type="match status" value="1"/>
</dbReference>
<dbReference type="AlphaFoldDB" id="A0A653A1G8"/>
<dbReference type="SUPFAM" id="SSF51306">
    <property type="entry name" value="LexA/Signal peptidase"/>
    <property type="match status" value="1"/>
</dbReference>
<dbReference type="InterPro" id="IPR000223">
    <property type="entry name" value="Pept_S26A_signal_pept_1"/>
</dbReference>
<dbReference type="InterPro" id="IPR019758">
    <property type="entry name" value="Pept_S26A_signal_pept_1_CS"/>
</dbReference>
<dbReference type="GO" id="GO:0009003">
    <property type="term" value="F:signal peptidase activity"/>
    <property type="evidence" value="ECO:0007669"/>
    <property type="project" value="UniProtKB-EC"/>
</dbReference>
<evidence type="ECO:0000256" key="7">
    <source>
        <dbReference type="PIRSR" id="PIRSR600223-1"/>
    </source>
</evidence>
<dbReference type="InterPro" id="IPR019757">
    <property type="entry name" value="Pept_S26A_signal_pept_1_Lys-AS"/>
</dbReference>
<proteinExistence type="inferred from homology"/>
<dbReference type="PRINTS" id="PR00727">
    <property type="entry name" value="LEADERPTASE"/>
</dbReference>
<dbReference type="PANTHER" id="PTHR43390">
    <property type="entry name" value="SIGNAL PEPTIDASE I"/>
    <property type="match status" value="1"/>
</dbReference>
<dbReference type="PROSITE" id="PS00760">
    <property type="entry name" value="SPASE_I_2"/>
    <property type="match status" value="1"/>
</dbReference>
<dbReference type="Pfam" id="PF10502">
    <property type="entry name" value="Peptidase_S26"/>
    <property type="match status" value="1"/>
</dbReference>
<feature type="domain" description="Peptidase S26" evidence="10">
    <location>
        <begin position="17"/>
        <end position="192"/>
    </location>
</feature>
<evidence type="ECO:0000256" key="1">
    <source>
        <dbReference type="ARBA" id="ARBA00000677"/>
    </source>
</evidence>
<keyword evidence="6 8" id="KW-0378">Hydrolase</keyword>
<dbReference type="GO" id="GO:0016020">
    <property type="term" value="C:membrane"/>
    <property type="evidence" value="ECO:0007669"/>
    <property type="project" value="UniProtKB-SubCell"/>
</dbReference>
<feature type="active site" evidence="7">
    <location>
        <position position="102"/>
    </location>
</feature>
<accession>A0A653A1G8</accession>
<evidence type="ECO:0000256" key="9">
    <source>
        <dbReference type="RuleBase" id="RU362042"/>
    </source>
</evidence>
<keyword evidence="8" id="KW-0812">Transmembrane</keyword>
<dbReference type="EC" id="3.4.21.89" evidence="3 8"/>
<keyword evidence="8" id="KW-0472">Membrane</keyword>
<dbReference type="NCBIfam" id="TIGR02227">
    <property type="entry name" value="sigpep_I_bact"/>
    <property type="match status" value="1"/>
</dbReference>
<dbReference type="EMBL" id="UPXX01000013">
    <property type="protein sequence ID" value="VBB41886.1"/>
    <property type="molecule type" value="Genomic_DNA"/>
</dbReference>
<reference evidence="11" key="1">
    <citation type="submission" date="2018-07" db="EMBL/GenBank/DDBJ databases">
        <authorList>
            <consortium name="Genoscope - CEA"/>
            <person name="William W."/>
        </authorList>
    </citation>
    <scope>NUCLEOTIDE SEQUENCE</scope>
    <source>
        <strain evidence="11">IK1</strain>
    </source>
</reference>
<evidence type="ECO:0000259" key="10">
    <source>
        <dbReference type="Pfam" id="PF10502"/>
    </source>
</evidence>
<evidence type="ECO:0000256" key="6">
    <source>
        <dbReference type="ARBA" id="ARBA00022801"/>
    </source>
</evidence>
<dbReference type="CDD" id="cd06530">
    <property type="entry name" value="S26_SPase_I"/>
    <property type="match status" value="1"/>
</dbReference>
<comment type="similarity">
    <text evidence="2 9">Belongs to the peptidase S26 family.</text>
</comment>
<organism evidence="11">
    <name type="scientific">Uncultured Desulfatiglans sp</name>
    <dbReference type="NCBI Taxonomy" id="1748965"/>
    <lineage>
        <taxon>Bacteria</taxon>
        <taxon>Pseudomonadati</taxon>
        <taxon>Thermodesulfobacteriota</taxon>
        <taxon>Desulfobacteria</taxon>
        <taxon>Desulfatiglandales</taxon>
        <taxon>Desulfatiglandaceae</taxon>
        <taxon>Desulfatiglans</taxon>
        <taxon>environmental samples</taxon>
    </lineage>
</organism>
<evidence type="ECO:0000256" key="2">
    <source>
        <dbReference type="ARBA" id="ARBA00009370"/>
    </source>
</evidence>
<dbReference type="InterPro" id="IPR019756">
    <property type="entry name" value="Pept_S26A_signal_pept_1_Ser-AS"/>
</dbReference>
<dbReference type="GO" id="GO:0004252">
    <property type="term" value="F:serine-type endopeptidase activity"/>
    <property type="evidence" value="ECO:0007669"/>
    <property type="project" value="InterPro"/>
</dbReference>
<evidence type="ECO:0000313" key="11">
    <source>
        <dbReference type="EMBL" id="VBB41886.1"/>
    </source>
</evidence>
<evidence type="ECO:0000256" key="5">
    <source>
        <dbReference type="ARBA" id="ARBA00022670"/>
    </source>
</evidence>
<dbReference type="PANTHER" id="PTHR43390:SF1">
    <property type="entry name" value="CHLOROPLAST PROCESSING PEPTIDASE"/>
    <property type="match status" value="1"/>
</dbReference>
<feature type="active site" evidence="7">
    <location>
        <position position="47"/>
    </location>
</feature>
<dbReference type="InterPro" id="IPR036286">
    <property type="entry name" value="LexA/Signal_pep-like_sf"/>
</dbReference>
<feature type="transmembrane region" description="Helical" evidence="8">
    <location>
        <begin position="20"/>
        <end position="41"/>
    </location>
</feature>
<keyword evidence="8" id="KW-1133">Transmembrane helix</keyword>
<dbReference type="PROSITE" id="PS00761">
    <property type="entry name" value="SPASE_I_3"/>
    <property type="match status" value="1"/>
</dbReference>
<dbReference type="GO" id="GO:0006465">
    <property type="term" value="P:signal peptide processing"/>
    <property type="evidence" value="ECO:0007669"/>
    <property type="project" value="InterPro"/>
</dbReference>
<comment type="catalytic activity">
    <reaction evidence="1 8">
        <text>Cleavage of hydrophobic, N-terminal signal or leader sequences from secreted and periplasmic proteins.</text>
        <dbReference type="EC" id="3.4.21.89"/>
    </reaction>
</comment>
<name>A0A653A1G8_UNCDX</name>
<sequence>MDTDQRKSTRKKKGLIREYAEAAVIAILLALFIRTFIVQAFKIPSGSMEPTLLVGDHILVNKFIYGIKIPFINKTLIPVSTPERNDVIVFIYPLDKSKDFIKRVIGLPGDTIEIKGQEIYINGGLFEDPHGYYGREGDDGVPDLERDHAGPFKVPDNHLFVMGDNRDHSYDSRFWGFVPIDSLRGEAFIIYWSWPNWKRFLHWIE</sequence>
<evidence type="ECO:0000256" key="3">
    <source>
        <dbReference type="ARBA" id="ARBA00013208"/>
    </source>
</evidence>
<comment type="subcellular location">
    <subcellularLocation>
        <location evidence="9">Membrane</location>
        <topology evidence="9">Single-pass type II membrane protein</topology>
    </subcellularLocation>
</comment>
<dbReference type="Gene3D" id="2.10.109.10">
    <property type="entry name" value="Umud Fragment, subunit A"/>
    <property type="match status" value="1"/>
</dbReference>
<evidence type="ECO:0000256" key="4">
    <source>
        <dbReference type="ARBA" id="ARBA00019232"/>
    </source>
</evidence>
<dbReference type="InterPro" id="IPR019533">
    <property type="entry name" value="Peptidase_S26"/>
</dbReference>
<keyword evidence="5 8" id="KW-0645">Protease</keyword>